<dbReference type="PANTHER" id="PTHR46383:SF2">
    <property type="entry name" value="AMINOTRANSFERASE"/>
    <property type="match status" value="1"/>
</dbReference>
<comment type="cofactor">
    <cofactor evidence="1 6">
        <name>pyridoxal 5'-phosphate</name>
        <dbReference type="ChEBI" id="CHEBI:597326"/>
    </cofactor>
</comment>
<gene>
    <name evidence="8" type="ORF">CODIS_01670</name>
</gene>
<sequence length="386" mass="42478">MNPIARRMQRIAPFYVMDLLAQARRMEAEGRSVIHMEIGEPDFDTPAPVVAEGQAVLASGDIHYTPAKGLAALRQAIANHYRDQYTTEIDPGRVVVTPGSSGALQLIMSVLINPGESVLLADPGYPCNRHFVELVDGLPIAVAVGPETGYQLTAQLVEEAWREDTKAVLVASPSNPTGTLIPDEEMRMLHATVERLGGVLIVDEIYQGLVYDEAGGTALRFADNLFVINSFSKFFGMTGWRLGWLVAPEPLIDPIDRLAQNIFLSAPTLSQHAALGAFTPAVMEILEQRRQAFRQRRDFLLPALRDLGFSIPVTPRGAFYLYAGCSELCDDSRVFAQRLLHEAGVAVTPGLDFGFNQPESHLRFAYTTDLERLQEGVDRIRGFLAD</sequence>
<evidence type="ECO:0000256" key="3">
    <source>
        <dbReference type="ARBA" id="ARBA00022576"/>
    </source>
</evidence>
<dbReference type="RefSeq" id="WP_069120518.1">
    <property type="nucleotide sequence ID" value="NZ_MARB01000001.1"/>
</dbReference>
<dbReference type="Pfam" id="PF00155">
    <property type="entry name" value="Aminotran_1_2"/>
    <property type="match status" value="1"/>
</dbReference>
<keyword evidence="4 6" id="KW-0808">Transferase</keyword>
<dbReference type="PANTHER" id="PTHR46383">
    <property type="entry name" value="ASPARTATE AMINOTRANSFERASE"/>
    <property type="match status" value="1"/>
</dbReference>
<accession>A0A7Z1AH38</accession>
<dbReference type="Gene3D" id="3.40.640.10">
    <property type="entry name" value="Type I PLP-dependent aspartate aminotransferase-like (Major domain)"/>
    <property type="match status" value="1"/>
</dbReference>
<comment type="similarity">
    <text evidence="2 6">Belongs to the class-I pyridoxal-phosphate-dependent aminotransferase family.</text>
</comment>
<evidence type="ECO:0000313" key="8">
    <source>
        <dbReference type="EMBL" id="ODJ89607.1"/>
    </source>
</evidence>
<dbReference type="OrthoDB" id="9803354at2"/>
<dbReference type="InterPro" id="IPR050596">
    <property type="entry name" value="AspAT/PAT-like"/>
</dbReference>
<feature type="domain" description="Aminotransferase class I/classII large" evidence="7">
    <location>
        <begin position="33"/>
        <end position="380"/>
    </location>
</feature>
<dbReference type="InterPro" id="IPR015424">
    <property type="entry name" value="PyrdxlP-dep_Trfase"/>
</dbReference>
<reference evidence="8 9" key="1">
    <citation type="submission" date="2016-06" db="EMBL/GenBank/DDBJ databases">
        <title>Genome sequence of endosymbiont of Candidatus Endolucinida thiodiazotropha.</title>
        <authorList>
            <person name="Poehlein A."/>
            <person name="Koenig S."/>
            <person name="Heiden S.E."/>
            <person name="Thuermer A."/>
            <person name="Voget S."/>
            <person name="Daniel R."/>
            <person name="Markert S."/>
            <person name="Gros O."/>
            <person name="Schweder T."/>
        </authorList>
    </citation>
    <scope>NUCLEOTIDE SEQUENCE [LARGE SCALE GENOMIC DNA]</scope>
    <source>
        <strain evidence="8 9">COS</strain>
    </source>
</reference>
<evidence type="ECO:0000256" key="2">
    <source>
        <dbReference type="ARBA" id="ARBA00007441"/>
    </source>
</evidence>
<dbReference type="NCBIfam" id="NF005601">
    <property type="entry name" value="PRK07337.1"/>
    <property type="match status" value="1"/>
</dbReference>
<name>A0A7Z1AH38_9GAMM</name>
<keyword evidence="5" id="KW-0663">Pyridoxal phosphate</keyword>
<evidence type="ECO:0000313" key="9">
    <source>
        <dbReference type="Proteomes" id="UP000094769"/>
    </source>
</evidence>
<organism evidence="8 9">
    <name type="scientific">Candidatus Thiodiazotropha endolucinida</name>
    <dbReference type="NCBI Taxonomy" id="1655433"/>
    <lineage>
        <taxon>Bacteria</taxon>
        <taxon>Pseudomonadati</taxon>
        <taxon>Pseudomonadota</taxon>
        <taxon>Gammaproteobacteria</taxon>
        <taxon>Chromatiales</taxon>
        <taxon>Sedimenticolaceae</taxon>
        <taxon>Candidatus Thiodiazotropha</taxon>
    </lineage>
</organism>
<evidence type="ECO:0000259" key="7">
    <source>
        <dbReference type="Pfam" id="PF00155"/>
    </source>
</evidence>
<dbReference type="EMBL" id="MARB01000001">
    <property type="protein sequence ID" value="ODJ89607.1"/>
    <property type="molecule type" value="Genomic_DNA"/>
</dbReference>
<dbReference type="NCBIfam" id="NF006514">
    <property type="entry name" value="PRK08960.1"/>
    <property type="match status" value="1"/>
</dbReference>
<evidence type="ECO:0000256" key="5">
    <source>
        <dbReference type="ARBA" id="ARBA00022898"/>
    </source>
</evidence>
<dbReference type="PROSITE" id="PS00105">
    <property type="entry name" value="AA_TRANSFER_CLASS_1"/>
    <property type="match status" value="1"/>
</dbReference>
<protein>
    <recommendedName>
        <fullName evidence="6">Aminotransferase</fullName>
        <ecNumber evidence="6">2.6.1.-</ecNumber>
    </recommendedName>
</protein>
<dbReference type="Proteomes" id="UP000094769">
    <property type="component" value="Unassembled WGS sequence"/>
</dbReference>
<dbReference type="CDD" id="cd00609">
    <property type="entry name" value="AAT_like"/>
    <property type="match status" value="1"/>
</dbReference>
<dbReference type="SUPFAM" id="SSF53383">
    <property type="entry name" value="PLP-dependent transferases"/>
    <property type="match status" value="1"/>
</dbReference>
<keyword evidence="9" id="KW-1185">Reference proteome</keyword>
<dbReference type="AlphaFoldDB" id="A0A7Z1AH38"/>
<evidence type="ECO:0000256" key="4">
    <source>
        <dbReference type="ARBA" id="ARBA00022679"/>
    </source>
</evidence>
<proteinExistence type="inferred from homology"/>
<dbReference type="InterPro" id="IPR004838">
    <property type="entry name" value="NHTrfase_class1_PyrdxlP-BS"/>
</dbReference>
<comment type="caution">
    <text evidence="8">The sequence shown here is derived from an EMBL/GenBank/DDBJ whole genome shotgun (WGS) entry which is preliminary data.</text>
</comment>
<dbReference type="GO" id="GO:0030170">
    <property type="term" value="F:pyridoxal phosphate binding"/>
    <property type="evidence" value="ECO:0007669"/>
    <property type="project" value="InterPro"/>
</dbReference>
<dbReference type="InterPro" id="IPR004839">
    <property type="entry name" value="Aminotransferase_I/II_large"/>
</dbReference>
<dbReference type="GO" id="GO:0008483">
    <property type="term" value="F:transaminase activity"/>
    <property type="evidence" value="ECO:0007669"/>
    <property type="project" value="UniProtKB-KW"/>
</dbReference>
<evidence type="ECO:0000256" key="6">
    <source>
        <dbReference type="RuleBase" id="RU000481"/>
    </source>
</evidence>
<keyword evidence="3 6" id="KW-0032">Aminotransferase</keyword>
<dbReference type="EC" id="2.6.1.-" evidence="6"/>
<dbReference type="GO" id="GO:0006520">
    <property type="term" value="P:amino acid metabolic process"/>
    <property type="evidence" value="ECO:0007669"/>
    <property type="project" value="InterPro"/>
</dbReference>
<dbReference type="InterPro" id="IPR015421">
    <property type="entry name" value="PyrdxlP-dep_Trfase_major"/>
</dbReference>
<evidence type="ECO:0000256" key="1">
    <source>
        <dbReference type="ARBA" id="ARBA00001933"/>
    </source>
</evidence>